<protein>
    <submittedName>
        <fullName evidence="3">Glycosyltransferase family 1 protein</fullName>
    </submittedName>
</protein>
<dbReference type="SUPFAM" id="SSF53756">
    <property type="entry name" value="UDP-Glycosyltransferase/glycogen phosphorylase"/>
    <property type="match status" value="1"/>
</dbReference>
<dbReference type="CDD" id="cd03784">
    <property type="entry name" value="GT1_Gtf-like"/>
    <property type="match status" value="1"/>
</dbReference>
<dbReference type="GO" id="GO:0033072">
    <property type="term" value="P:vancomycin biosynthetic process"/>
    <property type="evidence" value="ECO:0007669"/>
    <property type="project" value="UniProtKB-ARBA"/>
</dbReference>
<accession>A0A849C0X5</accession>
<dbReference type="GO" id="GO:0005975">
    <property type="term" value="P:carbohydrate metabolic process"/>
    <property type="evidence" value="ECO:0007669"/>
    <property type="project" value="InterPro"/>
</dbReference>
<evidence type="ECO:0000313" key="3">
    <source>
        <dbReference type="EMBL" id="NNH69995.1"/>
    </source>
</evidence>
<evidence type="ECO:0000259" key="2">
    <source>
        <dbReference type="Pfam" id="PF06722"/>
    </source>
</evidence>
<dbReference type="PANTHER" id="PTHR48050">
    <property type="entry name" value="STEROL 3-BETA-GLUCOSYLTRANSFERASE"/>
    <property type="match status" value="1"/>
</dbReference>
<gene>
    <name evidence="3" type="ORF">HLB23_08980</name>
</gene>
<sequence>MSKIVIVGIGTRGDVAPLTGIGIRLQAAGHDVVIAAHEPYAELIENCGLRFRLLELNFGFEGSYAEVQRQHVEAFNTPDGFRVIGEGVITALLAESADLLLLTPWAEFAGHPFAEAYEIPTIGVRFQPLSATADHPPSVMGVWSAGATGNRWAADLGAWVVDRRYRAVVGDFRRELGLHKVPVRELRRNRTAAQWPILHGYSPLVAPRPADWRPGLDVAGFWWPARPTDWKPPANLVEFLEAGPAPVFVGFGSNMNNEKRAAELSTTVRTALRRAGIRGIVQAGWTVLDVADENVMNVGEIPYDWLFPRVAAAVHHSGAGTCAAALRAGVPTIAVPQSPEQRFWAHRFELLGVTAGTVRQPDLTTEWLTDAIARAATDSRLRANIARVAMRLDEEDGEGVVLRTVEAVLERSATV</sequence>
<evidence type="ECO:0000313" key="4">
    <source>
        <dbReference type="Proteomes" id="UP000586827"/>
    </source>
</evidence>
<name>A0A849C0X5_9NOCA</name>
<dbReference type="Gene3D" id="3.40.50.2000">
    <property type="entry name" value="Glycogen Phosphorylase B"/>
    <property type="match status" value="2"/>
</dbReference>
<proteinExistence type="predicted"/>
<dbReference type="AlphaFoldDB" id="A0A849C0X5"/>
<dbReference type="InterPro" id="IPR002213">
    <property type="entry name" value="UDP_glucos_trans"/>
</dbReference>
<dbReference type="GO" id="GO:0016758">
    <property type="term" value="F:hexosyltransferase activity"/>
    <property type="evidence" value="ECO:0007669"/>
    <property type="project" value="InterPro"/>
</dbReference>
<organism evidence="3 4">
    <name type="scientific">Nocardia uniformis</name>
    <dbReference type="NCBI Taxonomy" id="53432"/>
    <lineage>
        <taxon>Bacteria</taxon>
        <taxon>Bacillati</taxon>
        <taxon>Actinomycetota</taxon>
        <taxon>Actinomycetes</taxon>
        <taxon>Mycobacteriales</taxon>
        <taxon>Nocardiaceae</taxon>
        <taxon>Nocardia</taxon>
    </lineage>
</organism>
<dbReference type="Pfam" id="PF03033">
    <property type="entry name" value="Glyco_transf_28"/>
    <property type="match status" value="1"/>
</dbReference>
<comment type="caution">
    <text evidence="3">The sequence shown here is derived from an EMBL/GenBank/DDBJ whole genome shotgun (WGS) entry which is preliminary data.</text>
</comment>
<dbReference type="InterPro" id="IPR004276">
    <property type="entry name" value="GlycoTrans_28_N"/>
</dbReference>
<dbReference type="InterPro" id="IPR050426">
    <property type="entry name" value="Glycosyltransferase_28"/>
</dbReference>
<dbReference type="GO" id="GO:0008194">
    <property type="term" value="F:UDP-glycosyltransferase activity"/>
    <property type="evidence" value="ECO:0007669"/>
    <property type="project" value="InterPro"/>
</dbReference>
<feature type="domain" description="Glycosyltransferase family 28 N-terminal" evidence="1">
    <location>
        <begin position="4"/>
        <end position="66"/>
    </location>
</feature>
<keyword evidence="3" id="KW-0808">Transferase</keyword>
<dbReference type="Proteomes" id="UP000586827">
    <property type="component" value="Unassembled WGS sequence"/>
</dbReference>
<evidence type="ECO:0000259" key="1">
    <source>
        <dbReference type="Pfam" id="PF03033"/>
    </source>
</evidence>
<dbReference type="RefSeq" id="WP_067517999.1">
    <property type="nucleotide sequence ID" value="NZ_JABELX010000003.1"/>
</dbReference>
<dbReference type="EMBL" id="JABELX010000003">
    <property type="protein sequence ID" value="NNH69995.1"/>
    <property type="molecule type" value="Genomic_DNA"/>
</dbReference>
<keyword evidence="4" id="KW-1185">Reference proteome</keyword>
<dbReference type="Pfam" id="PF06722">
    <property type="entry name" value="EryCIII-like_C"/>
    <property type="match status" value="1"/>
</dbReference>
<dbReference type="FunFam" id="3.40.50.2000:FF:000009">
    <property type="entry name" value="Sterol 3-beta-glucosyltransferase UGT80A2"/>
    <property type="match status" value="1"/>
</dbReference>
<reference evidence="3 4" key="1">
    <citation type="submission" date="2020-05" db="EMBL/GenBank/DDBJ databases">
        <title>MicrobeNet Type strains.</title>
        <authorList>
            <person name="Nicholson A.C."/>
        </authorList>
    </citation>
    <scope>NUCLEOTIDE SEQUENCE [LARGE SCALE GENOMIC DNA]</scope>
    <source>
        <strain evidence="3 4">JCM 3224</strain>
    </source>
</reference>
<feature type="domain" description="Erythromycin biosynthesis protein CIII-like C-terminal" evidence="2">
    <location>
        <begin position="293"/>
        <end position="389"/>
    </location>
</feature>
<dbReference type="InterPro" id="IPR010610">
    <property type="entry name" value="EryCIII-like_C"/>
</dbReference>
<dbReference type="PANTHER" id="PTHR48050:SF13">
    <property type="entry name" value="STEROL 3-BETA-GLUCOSYLTRANSFERASE UGT80A2"/>
    <property type="match status" value="1"/>
</dbReference>